<organism evidence="3 4">
    <name type="scientific">Erythrobacter fulvus</name>
    <dbReference type="NCBI Taxonomy" id="2987523"/>
    <lineage>
        <taxon>Bacteria</taxon>
        <taxon>Pseudomonadati</taxon>
        <taxon>Pseudomonadota</taxon>
        <taxon>Alphaproteobacteria</taxon>
        <taxon>Sphingomonadales</taxon>
        <taxon>Erythrobacteraceae</taxon>
        <taxon>Erythrobacter/Porphyrobacter group</taxon>
        <taxon>Erythrobacter</taxon>
    </lineage>
</organism>
<dbReference type="RefSeq" id="WP_273678422.1">
    <property type="nucleotide sequence ID" value="NZ_JAQQXQ010000008.1"/>
</dbReference>
<protein>
    <submittedName>
        <fullName evidence="3">MarR family transcriptional regulator</fullName>
    </submittedName>
</protein>
<evidence type="ECO:0000256" key="1">
    <source>
        <dbReference type="SAM" id="MobiDB-lite"/>
    </source>
</evidence>
<feature type="region of interest" description="Disordered" evidence="1">
    <location>
        <begin position="1"/>
        <end position="44"/>
    </location>
</feature>
<dbReference type="Proteomes" id="UP001216558">
    <property type="component" value="Unassembled WGS sequence"/>
</dbReference>
<dbReference type="InterPro" id="IPR036390">
    <property type="entry name" value="WH_DNA-bd_sf"/>
</dbReference>
<proteinExistence type="predicted"/>
<dbReference type="Gene3D" id="1.10.10.10">
    <property type="entry name" value="Winged helix-like DNA-binding domain superfamily/Winged helix DNA-binding domain"/>
    <property type="match status" value="1"/>
</dbReference>
<feature type="domain" description="HTH marR-type" evidence="2">
    <location>
        <begin position="97"/>
        <end position="246"/>
    </location>
</feature>
<dbReference type="InterPro" id="IPR000835">
    <property type="entry name" value="HTH_MarR-typ"/>
</dbReference>
<evidence type="ECO:0000313" key="4">
    <source>
        <dbReference type="Proteomes" id="UP001216558"/>
    </source>
</evidence>
<keyword evidence="4" id="KW-1185">Reference proteome</keyword>
<sequence>MTSRRPNRIQGNPAKHPSDTENSAKPDPQLSIGRSKPRFGLGVNDGPVDDFIELVENWRDEAGNPLVFGPPDEAATSDSGPQELLDQIAEDFSAGQMRQLGALLLRLADALDDGWDPEQVRSTYHWMSRAGRIQRRALRLAKVALRLRAKSHRRTRHLSPEWFGEPAWEMLLELFIQFAGGARVSTKSLVMASGVADTTGLRLIDRLEQAGLIDRSPSRMDKRVTLASLTREGVVAVGSILMDAED</sequence>
<reference evidence="3 4" key="1">
    <citation type="submission" date="2022-10" db="EMBL/GenBank/DDBJ databases">
        <title>Erythrobacter sp. sf7 Genome sequencing.</title>
        <authorList>
            <person name="Park S."/>
        </authorList>
    </citation>
    <scope>NUCLEOTIDE SEQUENCE [LARGE SCALE GENOMIC DNA]</scope>
    <source>
        <strain evidence="4">sf7</strain>
    </source>
</reference>
<dbReference type="SUPFAM" id="SSF46785">
    <property type="entry name" value="Winged helix' DNA-binding domain"/>
    <property type="match status" value="1"/>
</dbReference>
<dbReference type="InterPro" id="IPR036388">
    <property type="entry name" value="WH-like_DNA-bd_sf"/>
</dbReference>
<name>A0ABT5JRR8_9SPHN</name>
<gene>
    <name evidence="3" type="ORF">OIK40_11235</name>
</gene>
<dbReference type="Pfam" id="PF01047">
    <property type="entry name" value="MarR"/>
    <property type="match status" value="1"/>
</dbReference>
<dbReference type="EMBL" id="JAQQXQ010000008">
    <property type="protein sequence ID" value="MDC8755211.1"/>
    <property type="molecule type" value="Genomic_DNA"/>
</dbReference>
<dbReference type="PROSITE" id="PS50995">
    <property type="entry name" value="HTH_MARR_2"/>
    <property type="match status" value="1"/>
</dbReference>
<comment type="caution">
    <text evidence="3">The sequence shown here is derived from an EMBL/GenBank/DDBJ whole genome shotgun (WGS) entry which is preliminary data.</text>
</comment>
<evidence type="ECO:0000259" key="2">
    <source>
        <dbReference type="PROSITE" id="PS50995"/>
    </source>
</evidence>
<evidence type="ECO:0000313" key="3">
    <source>
        <dbReference type="EMBL" id="MDC8755211.1"/>
    </source>
</evidence>
<accession>A0ABT5JRR8</accession>